<dbReference type="InterPro" id="IPR038076">
    <property type="entry name" value="MgtE_N_sf"/>
</dbReference>
<dbReference type="Gene3D" id="1.25.60.10">
    <property type="entry name" value="MgtE N-terminal domain-like"/>
    <property type="match status" value="1"/>
</dbReference>
<evidence type="ECO:0000313" key="3">
    <source>
        <dbReference type="EMBL" id="HGH61721.1"/>
    </source>
</evidence>
<dbReference type="Pfam" id="PF00571">
    <property type="entry name" value="CBS"/>
    <property type="match status" value="2"/>
</dbReference>
<feature type="domain" description="CBS" evidence="2">
    <location>
        <begin position="383"/>
        <end position="439"/>
    </location>
</feature>
<gene>
    <name evidence="3" type="ORF">ENV54_10525</name>
</gene>
<evidence type="ECO:0000259" key="2">
    <source>
        <dbReference type="PROSITE" id="PS51371"/>
    </source>
</evidence>
<dbReference type="InterPro" id="IPR046342">
    <property type="entry name" value="CBS_dom_sf"/>
</dbReference>
<dbReference type="SUPFAM" id="SSF54631">
    <property type="entry name" value="CBS-domain pair"/>
    <property type="match status" value="1"/>
</dbReference>
<sequence length="439" mass="49582">MCEAQSAQYSPAIQRGNPLLNLAKDHYYLSELLERKVLSSENGPILGVSSDLVVSLEETNPHVIALVIRRKWRKRKLSAAWEDVARISQKEIVLKRDAEVIPFTEAGLSPSRVLLRNLLLDKQIVDVDGAKVERVNDLHFVRLNGSLVLDFVDVGLRGMLRRLGFEDAAVRFAKWFFDYDLKDRFIPWHFVQPLADFDRLRLQIPQSKLQALHPADLADIIEDMDVRERAAIVDSLNQEVLAEALEEMDPKVQVAIMRGLEPEKAADIIEEMSPDEAADLIADLPQDTANGIFRELAPEYSSKVKELLEHEEDEAGGLMTTQFMALSPDQTIVDALNYIRQHANEMDVIYYVYVVNDQSQLLGVVSIRDLLSHEIFTPLGQIMTTRVITAHVDDSANELANLFAKYGFRGIPVVDEENRIQGVVRFKALLDILAPHLGK</sequence>
<dbReference type="SMART" id="SM00924">
    <property type="entry name" value="MgtE_N"/>
    <property type="match status" value="1"/>
</dbReference>
<dbReference type="SMART" id="SM00116">
    <property type="entry name" value="CBS"/>
    <property type="match status" value="2"/>
</dbReference>
<dbReference type="InterPro" id="IPR006669">
    <property type="entry name" value="MgtE_transporter"/>
</dbReference>
<dbReference type="PANTHER" id="PTHR43773">
    <property type="entry name" value="MAGNESIUM TRANSPORTER MGTE"/>
    <property type="match status" value="1"/>
</dbReference>
<reference evidence="3" key="1">
    <citation type="journal article" date="2020" name="mSystems">
        <title>Genome- and Community-Level Interaction Insights into Carbon Utilization and Element Cycling Functions of Hydrothermarchaeota in Hydrothermal Sediment.</title>
        <authorList>
            <person name="Zhou Z."/>
            <person name="Liu Y."/>
            <person name="Xu W."/>
            <person name="Pan J."/>
            <person name="Luo Z.H."/>
            <person name="Li M."/>
        </authorList>
    </citation>
    <scope>NUCLEOTIDE SEQUENCE [LARGE SCALE GENOMIC DNA]</scope>
    <source>
        <strain evidence="3">SpSt-769</strain>
    </source>
</reference>
<dbReference type="CDD" id="cd04606">
    <property type="entry name" value="CBS_pair_Mg_transporter"/>
    <property type="match status" value="1"/>
</dbReference>
<dbReference type="PROSITE" id="PS51371">
    <property type="entry name" value="CBS"/>
    <property type="match status" value="2"/>
</dbReference>
<dbReference type="InterPro" id="IPR000644">
    <property type="entry name" value="CBS_dom"/>
</dbReference>
<evidence type="ECO:0000256" key="1">
    <source>
        <dbReference type="PROSITE-ProRule" id="PRU00703"/>
    </source>
</evidence>
<dbReference type="Gene3D" id="3.10.580.10">
    <property type="entry name" value="CBS-domain"/>
    <property type="match status" value="1"/>
</dbReference>
<dbReference type="Pfam" id="PF03448">
    <property type="entry name" value="MgtE_N"/>
    <property type="match status" value="1"/>
</dbReference>
<protein>
    <submittedName>
        <fullName evidence="3">Magnesium transporter</fullName>
    </submittedName>
</protein>
<dbReference type="AlphaFoldDB" id="A0A7C4ASQ9"/>
<accession>A0A7C4ASQ9</accession>
<keyword evidence="1" id="KW-0129">CBS domain</keyword>
<dbReference type="EMBL" id="DTGT01000341">
    <property type="protein sequence ID" value="HGH61721.1"/>
    <property type="molecule type" value="Genomic_DNA"/>
</dbReference>
<proteinExistence type="predicted"/>
<feature type="domain" description="CBS" evidence="2">
    <location>
        <begin position="319"/>
        <end position="382"/>
    </location>
</feature>
<dbReference type="GO" id="GO:0015095">
    <property type="term" value="F:magnesium ion transmembrane transporter activity"/>
    <property type="evidence" value="ECO:0007669"/>
    <property type="project" value="InterPro"/>
</dbReference>
<dbReference type="PANTHER" id="PTHR43773:SF1">
    <property type="entry name" value="MAGNESIUM TRANSPORTER MGTE"/>
    <property type="match status" value="1"/>
</dbReference>
<comment type="caution">
    <text evidence="3">The sequence shown here is derived from an EMBL/GenBank/DDBJ whole genome shotgun (WGS) entry which is preliminary data.</text>
</comment>
<name>A0A7C4ASQ9_9BACT</name>
<dbReference type="InterPro" id="IPR006668">
    <property type="entry name" value="Mg_transptr_MgtE_intracell_dom"/>
</dbReference>
<dbReference type="GO" id="GO:0016020">
    <property type="term" value="C:membrane"/>
    <property type="evidence" value="ECO:0007669"/>
    <property type="project" value="InterPro"/>
</dbReference>
<dbReference type="SUPFAM" id="SSF158791">
    <property type="entry name" value="MgtE N-terminal domain-like"/>
    <property type="match status" value="1"/>
</dbReference>
<organism evidence="3">
    <name type="scientific">Desulfomonile tiedjei</name>
    <dbReference type="NCBI Taxonomy" id="2358"/>
    <lineage>
        <taxon>Bacteria</taxon>
        <taxon>Pseudomonadati</taxon>
        <taxon>Thermodesulfobacteriota</taxon>
        <taxon>Desulfomonilia</taxon>
        <taxon>Desulfomonilales</taxon>
        <taxon>Desulfomonilaceae</taxon>
        <taxon>Desulfomonile</taxon>
    </lineage>
</organism>